<feature type="compositionally biased region" description="Low complexity" evidence="1">
    <location>
        <begin position="128"/>
        <end position="168"/>
    </location>
</feature>
<name>A0ABW6F2L0_9ACTN</name>
<dbReference type="Proteomes" id="UP001598352">
    <property type="component" value="Unassembled WGS sequence"/>
</dbReference>
<evidence type="ECO:0000313" key="4">
    <source>
        <dbReference type="Proteomes" id="UP001598352"/>
    </source>
</evidence>
<feature type="compositionally biased region" description="Pro residues" evidence="1">
    <location>
        <begin position="198"/>
        <end position="225"/>
    </location>
</feature>
<dbReference type="EMBL" id="JBHXKZ010000009">
    <property type="protein sequence ID" value="MFD4823630.1"/>
    <property type="molecule type" value="Genomic_DNA"/>
</dbReference>
<comment type="caution">
    <text evidence="3">The sequence shown here is derived from an EMBL/GenBank/DDBJ whole genome shotgun (WGS) entry which is preliminary data.</text>
</comment>
<evidence type="ECO:0000313" key="3">
    <source>
        <dbReference type="EMBL" id="MFD4823630.1"/>
    </source>
</evidence>
<proteinExistence type="predicted"/>
<evidence type="ECO:0008006" key="5">
    <source>
        <dbReference type="Google" id="ProtNLM"/>
    </source>
</evidence>
<gene>
    <name evidence="3" type="ORF">ACFWOQ_13735</name>
</gene>
<feature type="region of interest" description="Disordered" evidence="1">
    <location>
        <begin position="1"/>
        <end position="51"/>
    </location>
</feature>
<reference evidence="3 4" key="1">
    <citation type="submission" date="2024-09" db="EMBL/GenBank/DDBJ databases">
        <title>The Natural Products Discovery Center: Release of the First 8490 Sequenced Strains for Exploring Actinobacteria Biosynthetic Diversity.</title>
        <authorList>
            <person name="Kalkreuter E."/>
            <person name="Kautsar S.A."/>
            <person name="Yang D."/>
            <person name="Bader C.D."/>
            <person name="Teijaro C.N."/>
            <person name="Fluegel L."/>
            <person name="Davis C.M."/>
            <person name="Simpson J.R."/>
            <person name="Lauterbach L."/>
            <person name="Steele A.D."/>
            <person name="Gui C."/>
            <person name="Meng S."/>
            <person name="Li G."/>
            <person name="Viehrig K."/>
            <person name="Ye F."/>
            <person name="Su P."/>
            <person name="Kiefer A.F."/>
            <person name="Nichols A."/>
            <person name="Cepeda A.J."/>
            <person name="Yan W."/>
            <person name="Fan B."/>
            <person name="Jiang Y."/>
            <person name="Adhikari A."/>
            <person name="Zheng C.-J."/>
            <person name="Schuster L."/>
            <person name="Cowan T.M."/>
            <person name="Smanski M.J."/>
            <person name="Chevrette M.G."/>
            <person name="De Carvalho L.P.S."/>
            <person name="Shen B."/>
        </authorList>
    </citation>
    <scope>NUCLEOTIDE SEQUENCE [LARGE SCALE GENOMIC DNA]</scope>
    <source>
        <strain evidence="3 4">NPDC058428</strain>
    </source>
</reference>
<accession>A0ABW6F2L0</accession>
<feature type="compositionally biased region" description="Low complexity" evidence="1">
    <location>
        <begin position="186"/>
        <end position="197"/>
    </location>
</feature>
<feature type="region of interest" description="Disordered" evidence="1">
    <location>
        <begin position="101"/>
        <end position="232"/>
    </location>
</feature>
<protein>
    <recommendedName>
        <fullName evidence="5">Translation initiation factor IF-2</fullName>
    </recommendedName>
</protein>
<feature type="compositionally biased region" description="Gly residues" evidence="1">
    <location>
        <begin position="176"/>
        <end position="185"/>
    </location>
</feature>
<keyword evidence="2" id="KW-0472">Membrane</keyword>
<organism evidence="3 4">
    <name type="scientific">Streptomyces rubiginosohelvolus</name>
    <dbReference type="NCBI Taxonomy" id="67362"/>
    <lineage>
        <taxon>Bacteria</taxon>
        <taxon>Bacillati</taxon>
        <taxon>Actinomycetota</taxon>
        <taxon>Actinomycetes</taxon>
        <taxon>Kitasatosporales</taxon>
        <taxon>Streptomycetaceae</taxon>
        <taxon>Streptomyces</taxon>
    </lineage>
</organism>
<feature type="transmembrane region" description="Helical" evidence="2">
    <location>
        <begin position="62"/>
        <end position="82"/>
    </location>
</feature>
<dbReference type="RefSeq" id="WP_382772819.1">
    <property type="nucleotide sequence ID" value="NZ_JBHXKZ010000009.1"/>
</dbReference>
<evidence type="ECO:0000256" key="2">
    <source>
        <dbReference type="SAM" id="Phobius"/>
    </source>
</evidence>
<evidence type="ECO:0000256" key="1">
    <source>
        <dbReference type="SAM" id="MobiDB-lite"/>
    </source>
</evidence>
<sequence>MDNWRESKRTGHTHEPNDATIQLDGLGRQLAELPGEPAPPDGSDGPVFVDESGRRSKTYRRLGWILATVCAAYAVALVLAVLGGNSSAPWLPLSGPREEAKAELVEELPEPSADAAADLSDDAPEPGPSASGTPAAGASGVPAGATPSATSVIVPAGAAGRPSASASADPTRPAGSGSGGGGGGATKPAPTTSTAKPPVDPPPPPSEPEPPTEPTVPPAENPDPPVQEESAP</sequence>
<keyword evidence="4" id="KW-1185">Reference proteome</keyword>
<feature type="compositionally biased region" description="Basic and acidic residues" evidence="1">
    <location>
        <begin position="1"/>
        <end position="17"/>
    </location>
</feature>
<keyword evidence="2" id="KW-1133">Transmembrane helix</keyword>
<keyword evidence="2" id="KW-0812">Transmembrane</keyword>